<feature type="domain" description="Aminoglycoside phosphotransferase" evidence="1">
    <location>
        <begin position="24"/>
        <end position="256"/>
    </location>
</feature>
<proteinExistence type="predicted"/>
<dbReference type="Proteomes" id="UP000654345">
    <property type="component" value="Unassembled WGS sequence"/>
</dbReference>
<dbReference type="Pfam" id="PF01636">
    <property type="entry name" value="APH"/>
    <property type="match status" value="1"/>
</dbReference>
<dbReference type="InterPro" id="IPR002575">
    <property type="entry name" value="Aminoglycoside_PTrfase"/>
</dbReference>
<reference evidence="2 3" key="1">
    <citation type="journal article" date="2021" name="Int. J. Syst. Evol. Microbiol.">
        <title>Reticulibacter mediterranei gen. nov., sp. nov., within the new family Reticulibacteraceae fam. nov., and Ktedonospora formicarum gen. nov., sp. nov., Ktedonobacter robiniae sp. nov., Dictyobacter formicarum sp. nov. and Dictyobacter arantiisoli sp. nov., belonging to the class Ktedonobacteria.</title>
        <authorList>
            <person name="Yabe S."/>
            <person name="Zheng Y."/>
            <person name="Wang C.M."/>
            <person name="Sakai Y."/>
            <person name="Abe K."/>
            <person name="Yokota A."/>
            <person name="Donadio S."/>
            <person name="Cavaletti L."/>
            <person name="Monciardini P."/>
        </authorList>
    </citation>
    <scope>NUCLEOTIDE SEQUENCE [LARGE SCALE GENOMIC DNA]</scope>
    <source>
        <strain evidence="2 3">SOSP1-30</strain>
    </source>
</reference>
<dbReference type="SUPFAM" id="SSF56112">
    <property type="entry name" value="Protein kinase-like (PK-like)"/>
    <property type="match status" value="1"/>
</dbReference>
<accession>A0ABQ3UR88</accession>
<dbReference type="RefSeq" id="WP_201371835.1">
    <property type="nucleotide sequence ID" value="NZ_BNJG01000001.1"/>
</dbReference>
<evidence type="ECO:0000313" key="2">
    <source>
        <dbReference type="EMBL" id="GHO55218.1"/>
    </source>
</evidence>
<protein>
    <submittedName>
        <fullName evidence="2">Membrane protein</fullName>
    </submittedName>
</protein>
<sequence>MKRNHAQMLCVAYELGELSTRPQAVQGGLLHQMWRLDTMRGRYAVKQLNPAIMRKPGIGEAYRTSERIALEMHGHGVPAIVALQREGDPLYEVEGASYLVYDWCEGKALASEASEPGQACQMGHLLGQMHSVKMSMLGVEDEEWRSFDEEVWDMLTFHAASQNLDWAYIARSMLPRLLTWSRLYEVAGQQLGRHQIVSHRDLDQKNVLWRDDQTPYVIDWEAAGLINPTLELVGAALSWSGLVVGDVRKESFDAVIEAYRQVGGAIRDKSEVALHGLMGTWLGWLLFNMRRSLGESVEREEERDLGMRETSMTLKLLRTFDDHLPIWAGWLDAWR</sequence>
<dbReference type="EMBL" id="BNJG01000001">
    <property type="protein sequence ID" value="GHO55218.1"/>
    <property type="molecule type" value="Genomic_DNA"/>
</dbReference>
<name>A0ABQ3UR88_9CHLR</name>
<evidence type="ECO:0000259" key="1">
    <source>
        <dbReference type="Pfam" id="PF01636"/>
    </source>
</evidence>
<organism evidence="2 3">
    <name type="scientific">Ktedonobacter robiniae</name>
    <dbReference type="NCBI Taxonomy" id="2778365"/>
    <lineage>
        <taxon>Bacteria</taxon>
        <taxon>Bacillati</taxon>
        <taxon>Chloroflexota</taxon>
        <taxon>Ktedonobacteria</taxon>
        <taxon>Ktedonobacterales</taxon>
        <taxon>Ktedonobacteraceae</taxon>
        <taxon>Ktedonobacter</taxon>
    </lineage>
</organism>
<keyword evidence="3" id="KW-1185">Reference proteome</keyword>
<dbReference type="InterPro" id="IPR011009">
    <property type="entry name" value="Kinase-like_dom_sf"/>
</dbReference>
<comment type="caution">
    <text evidence="2">The sequence shown here is derived from an EMBL/GenBank/DDBJ whole genome shotgun (WGS) entry which is preliminary data.</text>
</comment>
<evidence type="ECO:0000313" key="3">
    <source>
        <dbReference type="Proteomes" id="UP000654345"/>
    </source>
</evidence>
<dbReference type="Gene3D" id="3.90.1200.10">
    <property type="match status" value="1"/>
</dbReference>
<gene>
    <name evidence="2" type="ORF">KSB_36930</name>
</gene>